<evidence type="ECO:0000313" key="2">
    <source>
        <dbReference type="Proteomes" id="UP000801492"/>
    </source>
</evidence>
<comment type="caution">
    <text evidence="1">The sequence shown here is derived from an EMBL/GenBank/DDBJ whole genome shotgun (WGS) entry which is preliminary data.</text>
</comment>
<dbReference type="Proteomes" id="UP000801492">
    <property type="component" value="Unassembled WGS sequence"/>
</dbReference>
<dbReference type="AlphaFoldDB" id="A0A8K0G1D1"/>
<dbReference type="EMBL" id="VTPC01090649">
    <property type="protein sequence ID" value="KAF2882149.1"/>
    <property type="molecule type" value="Genomic_DNA"/>
</dbReference>
<name>A0A8K0G1D1_IGNLU</name>
<sequence>MNIVVVVEKPPMCAFLQNCRINKRILQAALSNLQNIENNNSPNLNSCINKSLDRNIFYTVQDLQNCEGGVVNQDAVLVPDTDIQSINTILEENEQNNVNEGQNLDCISSITTDEIPLVSENTTPVGKTESFGVAEIAIEYENNETDDMT</sequence>
<reference evidence="1" key="1">
    <citation type="submission" date="2019-08" db="EMBL/GenBank/DDBJ databases">
        <title>The genome of the North American firefly Photinus pyralis.</title>
        <authorList>
            <consortium name="Photinus pyralis genome working group"/>
            <person name="Fallon T.R."/>
            <person name="Sander Lower S.E."/>
            <person name="Weng J.-K."/>
        </authorList>
    </citation>
    <scope>NUCLEOTIDE SEQUENCE</scope>
    <source>
        <strain evidence="1">TRF0915ILg1</strain>
        <tissue evidence="1">Whole body</tissue>
    </source>
</reference>
<keyword evidence="2" id="KW-1185">Reference proteome</keyword>
<protein>
    <submittedName>
        <fullName evidence="1">Uncharacterized protein</fullName>
    </submittedName>
</protein>
<accession>A0A8K0G1D1</accession>
<evidence type="ECO:0000313" key="1">
    <source>
        <dbReference type="EMBL" id="KAF2882149.1"/>
    </source>
</evidence>
<organism evidence="1 2">
    <name type="scientific">Ignelater luminosus</name>
    <name type="common">Cucubano</name>
    <name type="synonym">Pyrophorus luminosus</name>
    <dbReference type="NCBI Taxonomy" id="2038154"/>
    <lineage>
        <taxon>Eukaryota</taxon>
        <taxon>Metazoa</taxon>
        <taxon>Ecdysozoa</taxon>
        <taxon>Arthropoda</taxon>
        <taxon>Hexapoda</taxon>
        <taxon>Insecta</taxon>
        <taxon>Pterygota</taxon>
        <taxon>Neoptera</taxon>
        <taxon>Endopterygota</taxon>
        <taxon>Coleoptera</taxon>
        <taxon>Polyphaga</taxon>
        <taxon>Elateriformia</taxon>
        <taxon>Elateroidea</taxon>
        <taxon>Elateridae</taxon>
        <taxon>Agrypninae</taxon>
        <taxon>Pyrophorini</taxon>
        <taxon>Ignelater</taxon>
    </lineage>
</organism>
<gene>
    <name evidence="1" type="ORF">ILUMI_24030</name>
</gene>
<proteinExistence type="predicted"/>